<dbReference type="EMBL" id="UOEN01000096">
    <property type="protein sequence ID" value="VAW12343.1"/>
    <property type="molecule type" value="Genomic_DNA"/>
</dbReference>
<dbReference type="InterPro" id="IPR023614">
    <property type="entry name" value="Porin_dom_sf"/>
</dbReference>
<evidence type="ECO:0008006" key="2">
    <source>
        <dbReference type="Google" id="ProtNLM"/>
    </source>
</evidence>
<gene>
    <name evidence="1" type="ORF">MNBD_BACTEROID05-757</name>
</gene>
<dbReference type="AlphaFoldDB" id="A0A3B0T8E0"/>
<protein>
    <recommendedName>
        <fullName evidence="2">Porin</fullName>
    </recommendedName>
</protein>
<dbReference type="Gene3D" id="2.40.160.10">
    <property type="entry name" value="Porin"/>
    <property type="match status" value="1"/>
</dbReference>
<name>A0A3B0T8E0_9ZZZZ</name>
<proteinExistence type="predicted"/>
<reference evidence="1" key="1">
    <citation type="submission" date="2018-06" db="EMBL/GenBank/DDBJ databases">
        <authorList>
            <person name="Zhirakovskaya E."/>
        </authorList>
    </citation>
    <scope>NUCLEOTIDE SEQUENCE</scope>
</reference>
<accession>A0A3B0T8E0</accession>
<dbReference type="InterPro" id="IPR010870">
    <property type="entry name" value="Porin_O/P"/>
</dbReference>
<organism evidence="1">
    <name type="scientific">hydrothermal vent metagenome</name>
    <dbReference type="NCBI Taxonomy" id="652676"/>
    <lineage>
        <taxon>unclassified sequences</taxon>
        <taxon>metagenomes</taxon>
        <taxon>ecological metagenomes</taxon>
    </lineage>
</organism>
<evidence type="ECO:0000313" key="1">
    <source>
        <dbReference type="EMBL" id="VAW12343.1"/>
    </source>
</evidence>
<dbReference type="Pfam" id="PF07396">
    <property type="entry name" value="Porin_O_P"/>
    <property type="match status" value="1"/>
</dbReference>
<dbReference type="SUPFAM" id="SSF56935">
    <property type="entry name" value="Porins"/>
    <property type="match status" value="1"/>
</dbReference>
<sequence length="454" mass="51095">MKVVRSVVSLMIVSMLIVPASFAGEIDDLKSMVSELRQDYESKIQMLESKIKQLETTQDQKVVAKVEELREEMQTKIKKGAFNVEYVGRDHNSPVGKGGFMIETPSGNSKVSLGGYMDFEFENFQNTDSTFDQYRYIINVGAQIGERLRFYSEYEIEHGGPGQGGTAEIEQATVDFLINDLVNFRGGALLIPFGRTNLYHDSDLRDLASRPLVARDIIPTTWTETGAGFFGEFEPIIGEYEDLLVNYEVYAINGLSDGFSDTGTRGARGSLETDNNNSKAVVGRVVASPFLGHEVGFSGYWGKYNNLDDNIKGLGIDYLSNWGPLELVGEYARFYIDEPVPAVGRSTDVAKTIEGYRVQANYHFWPKFLNGTFLARSFEDPTFTLVSRYGWARIDDDADANSGTNEEKRYTLGLNYRPVESWVFKLEYQWNETENEALERGDNDGFLWSIAMGF</sequence>